<protein>
    <submittedName>
        <fullName evidence="2">Uncharacterized protein</fullName>
    </submittedName>
</protein>
<proteinExistence type="predicted"/>
<keyword evidence="1" id="KW-0472">Membrane</keyword>
<feature type="transmembrane region" description="Helical" evidence="1">
    <location>
        <begin position="6"/>
        <end position="24"/>
    </location>
</feature>
<keyword evidence="1" id="KW-0812">Transmembrane</keyword>
<keyword evidence="1" id="KW-1133">Transmembrane helix</keyword>
<gene>
    <name evidence="2" type="ORF">LCGC14_0534470</name>
</gene>
<name>A0A0F9UFZ3_9ZZZZ</name>
<dbReference type="AlphaFoldDB" id="A0A0F9UFZ3"/>
<comment type="caution">
    <text evidence="2">The sequence shown here is derived from an EMBL/GenBank/DDBJ whole genome shotgun (WGS) entry which is preliminary data.</text>
</comment>
<feature type="transmembrane region" description="Helical" evidence="1">
    <location>
        <begin position="120"/>
        <end position="137"/>
    </location>
</feature>
<dbReference type="EMBL" id="LAZR01000703">
    <property type="protein sequence ID" value="KKN60156.1"/>
    <property type="molecule type" value="Genomic_DNA"/>
</dbReference>
<sequence length="140" mass="14780">MRPFVLLIGVLMIGVMMMSITGLISEGAANYNQTIPDEYHSLFGELNNSFTTFGAFADEQVAGVEGKGIVTDSAAAEKTLEGGFSFLIGLFKLPQQIYSLIGIVAGYLGIPGWAVGATLTFLIVGVLAGIISIIFRLNDA</sequence>
<evidence type="ECO:0000313" key="2">
    <source>
        <dbReference type="EMBL" id="KKN60156.1"/>
    </source>
</evidence>
<organism evidence="2">
    <name type="scientific">marine sediment metagenome</name>
    <dbReference type="NCBI Taxonomy" id="412755"/>
    <lineage>
        <taxon>unclassified sequences</taxon>
        <taxon>metagenomes</taxon>
        <taxon>ecological metagenomes</taxon>
    </lineage>
</organism>
<accession>A0A0F9UFZ3</accession>
<reference evidence="2" key="1">
    <citation type="journal article" date="2015" name="Nature">
        <title>Complex archaea that bridge the gap between prokaryotes and eukaryotes.</title>
        <authorList>
            <person name="Spang A."/>
            <person name="Saw J.H."/>
            <person name="Jorgensen S.L."/>
            <person name="Zaremba-Niedzwiedzka K."/>
            <person name="Martijn J."/>
            <person name="Lind A.E."/>
            <person name="van Eijk R."/>
            <person name="Schleper C."/>
            <person name="Guy L."/>
            <person name="Ettema T.J."/>
        </authorList>
    </citation>
    <scope>NUCLEOTIDE SEQUENCE</scope>
</reference>
<evidence type="ECO:0000256" key="1">
    <source>
        <dbReference type="SAM" id="Phobius"/>
    </source>
</evidence>